<dbReference type="EMBL" id="PEBV01000026">
    <property type="protein sequence ID" value="PTQ52339.1"/>
    <property type="molecule type" value="Genomic_DNA"/>
</dbReference>
<accession>A0A2T5G843</accession>
<evidence type="ECO:0000313" key="1">
    <source>
        <dbReference type="EMBL" id="PTQ52339.1"/>
    </source>
</evidence>
<evidence type="ECO:0000313" key="2">
    <source>
        <dbReference type="Proteomes" id="UP000244180"/>
    </source>
</evidence>
<comment type="caution">
    <text evidence="1">The sequence shown here is derived from an EMBL/GenBank/DDBJ whole genome shotgun (WGS) entry which is preliminary data.</text>
</comment>
<gene>
    <name evidence="1" type="ORF">HSCHL_0465</name>
</gene>
<sequence>MANRLRPHLQEDRVDLWPVRIPVRPLCRCSRASDMLR</sequence>
<proteinExistence type="predicted"/>
<name>A0A2T5G843_HYDSH</name>
<organism evidence="1 2">
    <name type="scientific">Hydrogenibacillus schlegelii</name>
    <name type="common">Bacillus schlegelii</name>
    <dbReference type="NCBI Taxonomy" id="1484"/>
    <lineage>
        <taxon>Bacteria</taxon>
        <taxon>Bacillati</taxon>
        <taxon>Bacillota</taxon>
        <taxon>Bacilli</taxon>
        <taxon>Bacillales</taxon>
        <taxon>Bacillales Family X. Incertae Sedis</taxon>
        <taxon>Hydrogenibacillus</taxon>
    </lineage>
</organism>
<dbReference type="Proteomes" id="UP000244180">
    <property type="component" value="Unassembled WGS sequence"/>
</dbReference>
<protein>
    <submittedName>
        <fullName evidence="1">Uncharacterized protein</fullName>
    </submittedName>
</protein>
<reference evidence="1 2" key="1">
    <citation type="submission" date="2017-08" db="EMBL/GenBank/DDBJ databases">
        <title>Burning lignite coal seam in the remote Altai Mountains harbors a hydrogen-driven thermophilic microbial community.</title>
        <authorList>
            <person name="Kadnikov V.V."/>
            <person name="Mardanov A.V."/>
            <person name="Ivasenko D."/>
            <person name="Beletsky A.V."/>
            <person name="Karnachuk O.V."/>
            <person name="Ravin N.V."/>
        </authorList>
    </citation>
    <scope>NUCLEOTIDE SEQUENCE [LARGE SCALE GENOMIC DNA]</scope>
    <source>
        <strain evidence="1">AL33</strain>
    </source>
</reference>
<dbReference type="AlphaFoldDB" id="A0A2T5G843"/>